<feature type="domain" description="DUF1468" evidence="3">
    <location>
        <begin position="39"/>
        <end position="200"/>
    </location>
</feature>
<feature type="transmembrane region" description="Helical" evidence="2">
    <location>
        <begin position="177"/>
        <end position="199"/>
    </location>
</feature>
<dbReference type="Proteomes" id="UP000616114">
    <property type="component" value="Unassembled WGS sequence"/>
</dbReference>
<keyword evidence="5" id="KW-1185">Reference proteome</keyword>
<keyword evidence="2" id="KW-1133">Transmembrane helix</keyword>
<comment type="caution">
    <text evidence="4">The sequence shown here is derived from an EMBL/GenBank/DDBJ whole genome shotgun (WGS) entry which is preliminary data.</text>
</comment>
<keyword evidence="2" id="KW-0812">Transmembrane</keyword>
<evidence type="ECO:0000313" key="4">
    <source>
        <dbReference type="EMBL" id="GGA13207.1"/>
    </source>
</evidence>
<keyword evidence="2" id="KW-0472">Membrane</keyword>
<reference evidence="4" key="2">
    <citation type="submission" date="2020-09" db="EMBL/GenBank/DDBJ databases">
        <authorList>
            <person name="Sun Q."/>
            <person name="Zhou Y."/>
        </authorList>
    </citation>
    <scope>NUCLEOTIDE SEQUENCE</scope>
    <source>
        <strain evidence="4">CGMCC 1.12785</strain>
    </source>
</reference>
<gene>
    <name evidence="4" type="ORF">GCM10011333_15170</name>
</gene>
<dbReference type="EMBL" id="BMFY01000005">
    <property type="protein sequence ID" value="GGA13207.1"/>
    <property type="molecule type" value="Genomic_DNA"/>
</dbReference>
<evidence type="ECO:0000259" key="3">
    <source>
        <dbReference type="Pfam" id="PF07331"/>
    </source>
</evidence>
<organism evidence="4 5">
    <name type="scientific">Sediminivirga luteola</name>
    <dbReference type="NCBI Taxonomy" id="1774748"/>
    <lineage>
        <taxon>Bacteria</taxon>
        <taxon>Bacillati</taxon>
        <taxon>Actinomycetota</taxon>
        <taxon>Actinomycetes</taxon>
        <taxon>Micrococcales</taxon>
        <taxon>Brevibacteriaceae</taxon>
        <taxon>Sediminivirga</taxon>
    </lineage>
</organism>
<sequence length="208" mass="21832">MNPNSTHAPARTAGGEGHDGHPGARGAAGSWWHGRSGLVVPLILAGFSTYLLVGILTMRVPEGTDPPGPAFFPALIAIAGYVISVLLAVSYLRSPEPAHPATYAEHEDVSDEERRAAEEAARVPYRTFSDWRCVAWAAGGFFAFAALLTVLGWILAAALLFWCVARGMGSTRPLMDLTVALTVSSIVYLAFAVALGLNLPSGILGGGF</sequence>
<dbReference type="InterPro" id="IPR009936">
    <property type="entry name" value="DUF1468"/>
</dbReference>
<protein>
    <recommendedName>
        <fullName evidence="3">DUF1468 domain-containing protein</fullName>
    </recommendedName>
</protein>
<dbReference type="AlphaFoldDB" id="A0A8J2TXT0"/>
<evidence type="ECO:0000256" key="2">
    <source>
        <dbReference type="SAM" id="Phobius"/>
    </source>
</evidence>
<feature type="transmembrane region" description="Helical" evidence="2">
    <location>
        <begin position="134"/>
        <end position="165"/>
    </location>
</feature>
<feature type="region of interest" description="Disordered" evidence="1">
    <location>
        <begin position="1"/>
        <end position="27"/>
    </location>
</feature>
<dbReference type="Pfam" id="PF07331">
    <property type="entry name" value="TctB"/>
    <property type="match status" value="1"/>
</dbReference>
<evidence type="ECO:0000313" key="5">
    <source>
        <dbReference type="Proteomes" id="UP000616114"/>
    </source>
</evidence>
<evidence type="ECO:0000256" key="1">
    <source>
        <dbReference type="SAM" id="MobiDB-lite"/>
    </source>
</evidence>
<reference evidence="4" key="1">
    <citation type="journal article" date="2014" name="Int. J. Syst. Evol. Microbiol.">
        <title>Complete genome sequence of Corynebacterium casei LMG S-19264T (=DSM 44701T), isolated from a smear-ripened cheese.</title>
        <authorList>
            <consortium name="US DOE Joint Genome Institute (JGI-PGF)"/>
            <person name="Walter F."/>
            <person name="Albersmeier A."/>
            <person name="Kalinowski J."/>
            <person name="Ruckert C."/>
        </authorList>
    </citation>
    <scope>NUCLEOTIDE SEQUENCE</scope>
    <source>
        <strain evidence="4">CGMCC 1.12785</strain>
    </source>
</reference>
<feature type="transmembrane region" description="Helical" evidence="2">
    <location>
        <begin position="70"/>
        <end position="92"/>
    </location>
</feature>
<feature type="transmembrane region" description="Helical" evidence="2">
    <location>
        <begin position="38"/>
        <end position="58"/>
    </location>
</feature>
<proteinExistence type="predicted"/>
<name>A0A8J2TXT0_9MICO</name>
<accession>A0A8J2TXT0</accession>
<dbReference type="RefSeq" id="WP_188550387.1">
    <property type="nucleotide sequence ID" value="NZ_BMFY01000005.1"/>
</dbReference>